<name>A0A9X2AGA0_9BACL</name>
<dbReference type="AlphaFoldDB" id="A0A9X2AGA0"/>
<accession>A0A9X2AGA0</accession>
<evidence type="ECO:0000313" key="3">
    <source>
        <dbReference type="Proteomes" id="UP001139263"/>
    </source>
</evidence>
<reference evidence="2" key="1">
    <citation type="submission" date="2022-03" db="EMBL/GenBank/DDBJ databases">
        <title>Draft Genome Sequence of Firmicute Strain S0AB, a Heterotrophic Iron/Sulfur-Oxidizing Extreme Acidophile.</title>
        <authorList>
            <person name="Vergara E."/>
            <person name="Pakostova E."/>
            <person name="Johnson D.B."/>
            <person name="Holmes D.S."/>
        </authorList>
    </citation>
    <scope>NUCLEOTIDE SEQUENCE</scope>
    <source>
        <strain evidence="2">S0AB</strain>
    </source>
</reference>
<protein>
    <submittedName>
        <fullName evidence="2">Uncharacterized protein</fullName>
    </submittedName>
</protein>
<organism evidence="2 3">
    <name type="scientific">Sulfoacidibacillus ferrooxidans</name>
    <dbReference type="NCBI Taxonomy" id="2005001"/>
    <lineage>
        <taxon>Bacteria</taxon>
        <taxon>Bacillati</taxon>
        <taxon>Bacillota</taxon>
        <taxon>Bacilli</taxon>
        <taxon>Bacillales</taxon>
        <taxon>Alicyclobacillaceae</taxon>
        <taxon>Sulfoacidibacillus</taxon>
    </lineage>
</organism>
<comment type="caution">
    <text evidence="2">The sequence shown here is derived from an EMBL/GenBank/DDBJ whole genome shotgun (WGS) entry which is preliminary data.</text>
</comment>
<gene>
    <name evidence="2" type="ORF">MM817_03138</name>
</gene>
<evidence type="ECO:0000313" key="2">
    <source>
        <dbReference type="EMBL" id="MCI0184841.1"/>
    </source>
</evidence>
<keyword evidence="3" id="KW-1185">Reference proteome</keyword>
<evidence type="ECO:0000256" key="1">
    <source>
        <dbReference type="SAM" id="Phobius"/>
    </source>
</evidence>
<keyword evidence="1" id="KW-0812">Transmembrane</keyword>
<keyword evidence="1" id="KW-1133">Transmembrane helix</keyword>
<dbReference type="EMBL" id="JALBUF010000029">
    <property type="protein sequence ID" value="MCI0184841.1"/>
    <property type="molecule type" value="Genomic_DNA"/>
</dbReference>
<keyword evidence="1" id="KW-0472">Membrane</keyword>
<feature type="transmembrane region" description="Helical" evidence="1">
    <location>
        <begin position="6"/>
        <end position="38"/>
    </location>
</feature>
<proteinExistence type="predicted"/>
<dbReference type="Proteomes" id="UP001139263">
    <property type="component" value="Unassembled WGS sequence"/>
</dbReference>
<sequence>MTSNPLVAILLDIFVVIPTLLLAFYILFMIPVLFFGLLDKLSDHSKQSGLDSGLTAIGAIRRRRYLEERHSVWLFLEKIENKYKFKRMTYGDLTSGYRDFETPVLLWRMENLFERGEKAIRDLHNDAVFSYYPSNYIGRIKNVLTDEDYQELGKTTHRLYRVYRWWCAEDRNQPIYTKRYISILKNIDNKGRHYRKLKKQLADRKTYFENIDCTEYESNRFTRLLHYADDPFFNEKQDYSLKKITKKDVENYHVEQAIGKVEY</sequence>